<dbReference type="SUPFAM" id="SSF54534">
    <property type="entry name" value="FKBP-like"/>
    <property type="match status" value="1"/>
</dbReference>
<dbReference type="EMBL" id="AAYY01000011">
    <property type="protein sequence ID" value="EDP42476.1"/>
    <property type="molecule type" value="Genomic_DNA"/>
</dbReference>
<name>A8Q8A3_MALGO</name>
<evidence type="ECO:0000256" key="6">
    <source>
        <dbReference type="SAM" id="SignalP"/>
    </source>
</evidence>
<dbReference type="KEGG" id="mgl:MGL_3234"/>
<comment type="catalytic activity">
    <reaction evidence="1 5">
        <text>[protein]-peptidylproline (omega=180) = [protein]-peptidylproline (omega=0)</text>
        <dbReference type="Rhea" id="RHEA:16237"/>
        <dbReference type="Rhea" id="RHEA-COMP:10747"/>
        <dbReference type="Rhea" id="RHEA-COMP:10748"/>
        <dbReference type="ChEBI" id="CHEBI:83833"/>
        <dbReference type="ChEBI" id="CHEBI:83834"/>
        <dbReference type="EC" id="5.2.1.8"/>
    </reaction>
</comment>
<dbReference type="GO" id="GO:0005783">
    <property type="term" value="C:endoplasmic reticulum"/>
    <property type="evidence" value="ECO:0007669"/>
    <property type="project" value="TreeGrafter"/>
</dbReference>
<evidence type="ECO:0000256" key="5">
    <source>
        <dbReference type="PROSITE-ProRule" id="PRU00277"/>
    </source>
</evidence>
<dbReference type="EC" id="5.2.1.8" evidence="2 5"/>
<evidence type="ECO:0000313" key="8">
    <source>
        <dbReference type="EMBL" id="EDP42476.1"/>
    </source>
</evidence>
<evidence type="ECO:0000256" key="3">
    <source>
        <dbReference type="ARBA" id="ARBA00023110"/>
    </source>
</evidence>
<dbReference type="GO" id="GO:0003755">
    <property type="term" value="F:peptidyl-prolyl cis-trans isomerase activity"/>
    <property type="evidence" value="ECO:0007669"/>
    <property type="project" value="UniProtKB-KW"/>
</dbReference>
<comment type="caution">
    <text evidence="8">The sequence shown here is derived from an EMBL/GenBank/DDBJ whole genome shotgun (WGS) entry which is preliminary data.</text>
</comment>
<dbReference type="PANTHER" id="PTHR45779:SF7">
    <property type="entry name" value="PEPTIDYLPROLYL ISOMERASE"/>
    <property type="match status" value="1"/>
</dbReference>
<gene>
    <name evidence="8" type="ORF">MGL_3234</name>
</gene>
<proteinExistence type="predicted"/>
<dbReference type="STRING" id="425265.A8Q8A3"/>
<dbReference type="OrthoDB" id="1902587at2759"/>
<evidence type="ECO:0000256" key="1">
    <source>
        <dbReference type="ARBA" id="ARBA00000971"/>
    </source>
</evidence>
<protein>
    <recommendedName>
        <fullName evidence="2 5">peptidylprolyl isomerase</fullName>
        <ecNumber evidence="2 5">5.2.1.8</ecNumber>
    </recommendedName>
</protein>
<dbReference type="GeneID" id="5853996"/>
<dbReference type="InParanoid" id="A8Q8A3"/>
<feature type="signal peptide" evidence="6">
    <location>
        <begin position="1"/>
        <end position="18"/>
    </location>
</feature>
<dbReference type="InterPro" id="IPR046357">
    <property type="entry name" value="PPIase_dom_sf"/>
</dbReference>
<dbReference type="VEuPathDB" id="FungiDB:MGL_3234"/>
<evidence type="ECO:0000259" key="7">
    <source>
        <dbReference type="PROSITE" id="PS50059"/>
    </source>
</evidence>
<dbReference type="Proteomes" id="UP000008837">
    <property type="component" value="Unassembled WGS sequence"/>
</dbReference>
<keyword evidence="3 5" id="KW-0697">Rotamase</keyword>
<organism evidence="8 9">
    <name type="scientific">Malassezia globosa (strain ATCC MYA-4612 / CBS 7966)</name>
    <name type="common">Dandruff-associated fungus</name>
    <dbReference type="NCBI Taxonomy" id="425265"/>
    <lineage>
        <taxon>Eukaryota</taxon>
        <taxon>Fungi</taxon>
        <taxon>Dikarya</taxon>
        <taxon>Basidiomycota</taxon>
        <taxon>Ustilaginomycotina</taxon>
        <taxon>Malasseziomycetes</taxon>
        <taxon>Malasseziales</taxon>
        <taxon>Malasseziaceae</taxon>
        <taxon>Malassezia</taxon>
    </lineage>
</organism>
<evidence type="ECO:0000256" key="4">
    <source>
        <dbReference type="ARBA" id="ARBA00023235"/>
    </source>
</evidence>
<dbReference type="PROSITE" id="PS50059">
    <property type="entry name" value="FKBP_PPIASE"/>
    <property type="match status" value="1"/>
</dbReference>
<keyword evidence="9" id="KW-1185">Reference proteome</keyword>
<feature type="domain" description="PPIase FKBP-type" evidence="7">
    <location>
        <begin position="43"/>
        <end position="131"/>
    </location>
</feature>
<dbReference type="FunFam" id="3.10.50.40:FF:000006">
    <property type="entry name" value="Peptidyl-prolyl cis-trans isomerase"/>
    <property type="match status" value="1"/>
</dbReference>
<evidence type="ECO:0000256" key="2">
    <source>
        <dbReference type="ARBA" id="ARBA00013194"/>
    </source>
</evidence>
<feature type="chain" id="PRO_5002725176" description="peptidylprolyl isomerase" evidence="6">
    <location>
        <begin position="19"/>
        <end position="145"/>
    </location>
</feature>
<dbReference type="PANTHER" id="PTHR45779">
    <property type="entry name" value="PEPTIDYLPROLYL ISOMERASE"/>
    <property type="match status" value="1"/>
</dbReference>
<dbReference type="RefSeq" id="XP_001729690.1">
    <property type="nucleotide sequence ID" value="XM_001729638.1"/>
</dbReference>
<dbReference type="Pfam" id="PF00254">
    <property type="entry name" value="FKBP_C"/>
    <property type="match status" value="1"/>
</dbReference>
<keyword evidence="6" id="KW-0732">Signal</keyword>
<dbReference type="Gene3D" id="3.10.50.40">
    <property type="match status" value="1"/>
</dbReference>
<keyword evidence="4 5" id="KW-0413">Isomerase</keyword>
<reference evidence="8 9" key="1">
    <citation type="journal article" date="2007" name="Proc. Natl. Acad. Sci. U.S.A.">
        <title>Dandruff-associated Malassezia genomes reveal convergent and divergent virulence traits shared with plant and human fungal pathogens.</title>
        <authorList>
            <person name="Xu J."/>
            <person name="Saunders C.W."/>
            <person name="Hu P."/>
            <person name="Grant R.A."/>
            <person name="Boekhout T."/>
            <person name="Kuramae E.E."/>
            <person name="Kronstad J.W."/>
            <person name="Deangelis Y.M."/>
            <person name="Reeder N.L."/>
            <person name="Johnstone K.R."/>
            <person name="Leland M."/>
            <person name="Fieno A.M."/>
            <person name="Begley W.M."/>
            <person name="Sun Y."/>
            <person name="Lacey M.P."/>
            <person name="Chaudhary T."/>
            <person name="Keough T."/>
            <person name="Chu L."/>
            <person name="Sears R."/>
            <person name="Yuan B."/>
            <person name="Dawson T.L.Jr."/>
        </authorList>
    </citation>
    <scope>NUCLEOTIDE SEQUENCE [LARGE SCALE GENOMIC DNA]</scope>
    <source>
        <strain evidence="9">ATCC MYA-4612 / CBS 7966</strain>
    </source>
</reference>
<evidence type="ECO:0000313" key="9">
    <source>
        <dbReference type="Proteomes" id="UP000008837"/>
    </source>
</evidence>
<sequence length="145" mass="15995">MRAWGAFVAFAMAALVGAKEPPKSLMIGVKYRPEFCPFKSQDGDQVHVHYTGRLWEGKKFDSSYDRGEPLPLKLGAGAVIAGWEQGLRDMCIGEKRKLQIPPELGYGSMNLGDIIPPDSTLVFDVELVDINGQSAYVQPESHEDL</sequence>
<dbReference type="InterPro" id="IPR044609">
    <property type="entry name" value="FKBP2/11"/>
</dbReference>
<accession>A8Q8A3</accession>
<dbReference type="OMA" id="VHMHYTG"/>
<dbReference type="AlphaFoldDB" id="A8Q8A3"/>
<dbReference type="InterPro" id="IPR001179">
    <property type="entry name" value="PPIase_FKBP_dom"/>
</dbReference>